<comment type="caution">
    <text evidence="1">The sequence shown here is derived from an EMBL/GenBank/DDBJ whole genome shotgun (WGS) entry which is preliminary data.</text>
</comment>
<sequence>MEAGWSSKLLSYSGHQEFKFKCLKSRHSQNPGRRGLRFYISIKRIEVTLPLAALRTSNGTGPGYQRRSIDVKLWMAIKGQIVERMTDGGASWSPTPRKFSLMPDQQILKIYIKSEKSSVIESKEDTDSKLFMQPPEESSEVVKSTASHGAKVLCSHDQLIYVEMPSAKFARGNMI</sequence>
<gene>
    <name evidence="1" type="ORF">MG293_014920</name>
</gene>
<organism evidence="1 2">
    <name type="scientific">Ovis ammon polii</name>
    <dbReference type="NCBI Taxonomy" id="230172"/>
    <lineage>
        <taxon>Eukaryota</taxon>
        <taxon>Metazoa</taxon>
        <taxon>Chordata</taxon>
        <taxon>Craniata</taxon>
        <taxon>Vertebrata</taxon>
        <taxon>Euteleostomi</taxon>
        <taxon>Mammalia</taxon>
        <taxon>Eutheria</taxon>
        <taxon>Laurasiatheria</taxon>
        <taxon>Artiodactyla</taxon>
        <taxon>Ruminantia</taxon>
        <taxon>Pecora</taxon>
        <taxon>Bovidae</taxon>
        <taxon>Caprinae</taxon>
        <taxon>Ovis</taxon>
    </lineage>
</organism>
<dbReference type="Proteomes" id="UP001214576">
    <property type="component" value="Unassembled WGS sequence"/>
</dbReference>
<name>A0AAD4TXK1_OVIAM</name>
<accession>A0AAD4TXK1</accession>
<dbReference type="EMBL" id="JAKZEL010000019">
    <property type="protein sequence ID" value="KAI4534060.1"/>
    <property type="molecule type" value="Genomic_DNA"/>
</dbReference>
<evidence type="ECO:0000313" key="1">
    <source>
        <dbReference type="EMBL" id="KAI4534060.1"/>
    </source>
</evidence>
<protein>
    <submittedName>
        <fullName evidence="1">Uncharacterized protein</fullName>
    </submittedName>
</protein>
<evidence type="ECO:0000313" key="2">
    <source>
        <dbReference type="Proteomes" id="UP001214576"/>
    </source>
</evidence>
<keyword evidence="2" id="KW-1185">Reference proteome</keyword>
<proteinExistence type="predicted"/>
<reference evidence="1" key="1">
    <citation type="submission" date="2022-03" db="EMBL/GenBank/DDBJ databases">
        <title>Genomic analyses of argali, domestic sheep and their hybrids provide insights into chromosomal evolution, heterosis and genetic basis of agronomic traits.</title>
        <authorList>
            <person name="Li M."/>
        </authorList>
    </citation>
    <scope>NUCLEOTIDE SEQUENCE</scope>
    <source>
        <strain evidence="1">CAU-MHL-2022a</strain>
        <tissue evidence="1">Skin</tissue>
    </source>
</reference>
<dbReference type="AlphaFoldDB" id="A0AAD4TXK1"/>